<sequence length="144" mass="16746">MKIQYMIIIYFIILICDNFLNVNAIRKKSLRNNINKAHNHHENIQGNTLSNFEIMKEKNNVSNIQLNSSKFFDILASTSLMRNSGGAMSQGPVYRVVQNIHDNNENIGASLVFVIFLLLVVFILFFIFYFIFKNHVKHVKFMNS</sequence>
<keyword evidence="1" id="KW-1133">Transmembrane helix</keyword>
<proteinExistence type="predicted"/>
<evidence type="ECO:0000313" key="2">
    <source>
        <dbReference type="EMBL" id="KNG74733.1"/>
    </source>
</evidence>
<keyword evidence="1" id="KW-0472">Membrane</keyword>
<dbReference type="AlphaFoldDB" id="A0A0L1I6E4"/>
<protein>
    <submittedName>
        <fullName evidence="2">Uncharacterized protein</fullName>
    </submittedName>
</protein>
<reference evidence="3" key="1">
    <citation type="submission" date="2015-07" db="EMBL/GenBank/DDBJ databases">
        <title>Annotation of Plasmodium falciparum IGH-CR14.</title>
        <authorList>
            <consortium name="The Broad Institute Genome Sequencing Platform"/>
            <person name="Volkman S.K."/>
            <person name="Neafsey D.E."/>
            <person name="Dash A.P."/>
            <person name="Chitnis C.E."/>
            <person name="Hartl D.L."/>
            <person name="Young S.K."/>
            <person name="Zeng Q."/>
            <person name="Koehrsen M."/>
            <person name="Alvarado L."/>
            <person name="Berlin A."/>
            <person name="Borenstein D."/>
            <person name="Chapman S.B."/>
            <person name="Chen Z."/>
            <person name="Engels R."/>
            <person name="Freedman E."/>
            <person name="Gellesch M."/>
            <person name="Goldberg J."/>
            <person name="Griggs A."/>
            <person name="Gujja S."/>
            <person name="Heilman E.R."/>
            <person name="Heiman D.I."/>
            <person name="Howarth C."/>
            <person name="Jen D."/>
            <person name="Larson L."/>
            <person name="Mehta T."/>
            <person name="Neiman D."/>
            <person name="Park D."/>
            <person name="Pearson M."/>
            <person name="Roberts A."/>
            <person name="Saif S."/>
            <person name="Shea T."/>
            <person name="Shenoy N."/>
            <person name="Sisk P."/>
            <person name="Stolte C."/>
            <person name="Sykes S."/>
            <person name="Walk T."/>
            <person name="White J."/>
            <person name="Yandava C."/>
            <person name="Haas B."/>
            <person name="Henn M.R."/>
            <person name="Nusbaum C."/>
            <person name="Birren B."/>
        </authorList>
    </citation>
    <scope>NUCLEOTIDE SEQUENCE [LARGE SCALE GENOMIC DNA]</scope>
    <source>
        <strain evidence="3">IGH-CR14</strain>
    </source>
</reference>
<keyword evidence="1" id="KW-0812">Transmembrane</keyword>
<reference evidence="3" key="2">
    <citation type="submission" date="2015-07" db="EMBL/GenBank/DDBJ databases">
        <title>The genome sequence of Plasmodium falciparum IGH-CR14.</title>
        <authorList>
            <consortium name="The Broad Institute Genome Sequencing Platform"/>
            <person name="Volkman S.K."/>
            <person name="Neafsey D.E."/>
            <person name="Dash A.P."/>
            <person name="Chitnis C.E."/>
            <person name="Hartl D.L."/>
            <person name="Young S.K."/>
            <person name="Kodira C.D."/>
            <person name="Zeng Q."/>
            <person name="Koehrsen M."/>
            <person name="Godfrey P."/>
            <person name="Alvarado L."/>
            <person name="Berlin A."/>
            <person name="Borenstein D."/>
            <person name="Chen Z."/>
            <person name="Engels R."/>
            <person name="Freedman E."/>
            <person name="Gellesch M."/>
            <person name="Goldberg J."/>
            <person name="Griggs A."/>
            <person name="Gujja S."/>
            <person name="Heiman D."/>
            <person name="Hepburn T."/>
            <person name="Howarth C."/>
            <person name="Jen D."/>
            <person name="Larson L."/>
            <person name="Lewis B."/>
            <person name="Mehta T."/>
            <person name="Park D."/>
            <person name="Pearson M."/>
            <person name="Roberts A."/>
            <person name="Saif S."/>
            <person name="Shea T."/>
            <person name="Shenoy N."/>
            <person name="Sisk P."/>
            <person name="Stolte C."/>
            <person name="Sykes S."/>
            <person name="Walk T."/>
            <person name="White J."/>
            <person name="Yandava C."/>
            <person name="Wirth D.F."/>
            <person name="Nusbaum C."/>
            <person name="Birren B."/>
        </authorList>
    </citation>
    <scope>NUCLEOTIDE SEQUENCE [LARGE SCALE GENOMIC DNA]</scope>
    <source>
        <strain evidence="3">IGH-CR14</strain>
    </source>
</reference>
<feature type="transmembrane region" description="Helical" evidence="1">
    <location>
        <begin position="107"/>
        <end position="132"/>
    </location>
</feature>
<dbReference type="OrthoDB" id="372226at2759"/>
<feature type="transmembrane region" description="Helical" evidence="1">
    <location>
        <begin position="7"/>
        <end position="25"/>
    </location>
</feature>
<evidence type="ECO:0000256" key="1">
    <source>
        <dbReference type="SAM" id="Phobius"/>
    </source>
</evidence>
<dbReference type="SMR" id="A0A0L1I6E4"/>
<gene>
    <name evidence="2" type="ORF">PFMG_00894</name>
</gene>
<dbReference type="Proteomes" id="UP000054562">
    <property type="component" value="Unassembled WGS sequence"/>
</dbReference>
<dbReference type="EMBL" id="GG665002">
    <property type="protein sequence ID" value="KNG74733.1"/>
    <property type="molecule type" value="Genomic_DNA"/>
</dbReference>
<evidence type="ECO:0000313" key="3">
    <source>
        <dbReference type="Proteomes" id="UP000054562"/>
    </source>
</evidence>
<organism evidence="2 3">
    <name type="scientific">Plasmodium falciparum IGH-CR14</name>
    <dbReference type="NCBI Taxonomy" id="580059"/>
    <lineage>
        <taxon>Eukaryota</taxon>
        <taxon>Sar</taxon>
        <taxon>Alveolata</taxon>
        <taxon>Apicomplexa</taxon>
        <taxon>Aconoidasida</taxon>
        <taxon>Haemosporida</taxon>
        <taxon>Plasmodiidae</taxon>
        <taxon>Plasmodium</taxon>
        <taxon>Plasmodium (Laverania)</taxon>
    </lineage>
</organism>
<accession>A0A0L1I6E4</accession>
<name>A0A0L1I6E4_PLAFA</name>